<name>A0ACB8UF24_9APHY</name>
<evidence type="ECO:0000313" key="2">
    <source>
        <dbReference type="Proteomes" id="UP001055072"/>
    </source>
</evidence>
<organism evidence="1 2">
    <name type="scientific">Irpex rosettiformis</name>
    <dbReference type="NCBI Taxonomy" id="378272"/>
    <lineage>
        <taxon>Eukaryota</taxon>
        <taxon>Fungi</taxon>
        <taxon>Dikarya</taxon>
        <taxon>Basidiomycota</taxon>
        <taxon>Agaricomycotina</taxon>
        <taxon>Agaricomycetes</taxon>
        <taxon>Polyporales</taxon>
        <taxon>Irpicaceae</taxon>
        <taxon>Irpex</taxon>
    </lineage>
</organism>
<accession>A0ACB8UF24</accession>
<comment type="caution">
    <text evidence="1">The sequence shown here is derived from an EMBL/GenBank/DDBJ whole genome shotgun (WGS) entry which is preliminary data.</text>
</comment>
<protein>
    <submittedName>
        <fullName evidence="1">Uncharacterized protein</fullName>
    </submittedName>
</protein>
<evidence type="ECO:0000313" key="1">
    <source>
        <dbReference type="EMBL" id="KAI0092871.1"/>
    </source>
</evidence>
<dbReference type="EMBL" id="MU274903">
    <property type="protein sequence ID" value="KAI0092871.1"/>
    <property type="molecule type" value="Genomic_DNA"/>
</dbReference>
<dbReference type="Proteomes" id="UP001055072">
    <property type="component" value="Unassembled WGS sequence"/>
</dbReference>
<proteinExistence type="predicted"/>
<sequence length="278" mass="30357">MFSNQEVSSSTHISTTSTPKTQLDSFANAPVVFISSAESETYSFSSTIEDTSYYSPPPSGTRLSSISRFSTPKMVRESGTPSLANLSLSSTVSSPSLALTPTQYNATRNPDISNIGLGLSGLFLHDRSAFESTGDPPKQTELADTGFFVDETDLDGSGAWFEQDSFVYPEQVEDAWRKRIPLSSEPSSADMLRGLGERLPDGSSKTGVDQESGLESPTLPAADDVFYSHGPMMSSTPRKSEDKESRGWRDSVSHAMVSNWRKSVHLEEQETRRMAGFY</sequence>
<gene>
    <name evidence="1" type="ORF">BDY19DRAFT_903607</name>
</gene>
<keyword evidence="2" id="KW-1185">Reference proteome</keyword>
<reference evidence="1" key="1">
    <citation type="journal article" date="2021" name="Environ. Microbiol.">
        <title>Gene family expansions and transcriptome signatures uncover fungal adaptations to wood decay.</title>
        <authorList>
            <person name="Hage H."/>
            <person name="Miyauchi S."/>
            <person name="Viragh M."/>
            <person name="Drula E."/>
            <person name="Min B."/>
            <person name="Chaduli D."/>
            <person name="Navarro D."/>
            <person name="Favel A."/>
            <person name="Norest M."/>
            <person name="Lesage-Meessen L."/>
            <person name="Balint B."/>
            <person name="Merenyi Z."/>
            <person name="de Eugenio L."/>
            <person name="Morin E."/>
            <person name="Martinez A.T."/>
            <person name="Baldrian P."/>
            <person name="Stursova M."/>
            <person name="Martinez M.J."/>
            <person name="Novotny C."/>
            <person name="Magnuson J.K."/>
            <person name="Spatafora J.W."/>
            <person name="Maurice S."/>
            <person name="Pangilinan J."/>
            <person name="Andreopoulos W."/>
            <person name="LaButti K."/>
            <person name="Hundley H."/>
            <person name="Na H."/>
            <person name="Kuo A."/>
            <person name="Barry K."/>
            <person name="Lipzen A."/>
            <person name="Henrissat B."/>
            <person name="Riley R."/>
            <person name="Ahrendt S."/>
            <person name="Nagy L.G."/>
            <person name="Grigoriev I.V."/>
            <person name="Martin F."/>
            <person name="Rosso M.N."/>
        </authorList>
    </citation>
    <scope>NUCLEOTIDE SEQUENCE</scope>
    <source>
        <strain evidence="1">CBS 384.51</strain>
    </source>
</reference>